<feature type="transmembrane region" description="Helical" evidence="1">
    <location>
        <begin position="128"/>
        <end position="153"/>
    </location>
</feature>
<dbReference type="EMBL" id="FMUN01000002">
    <property type="protein sequence ID" value="SCX95865.1"/>
    <property type="molecule type" value="Genomic_DNA"/>
</dbReference>
<protein>
    <submittedName>
        <fullName evidence="2">Uncharacterized protein</fullName>
    </submittedName>
</protein>
<evidence type="ECO:0000313" key="2">
    <source>
        <dbReference type="EMBL" id="SCX95865.1"/>
    </source>
</evidence>
<keyword evidence="3" id="KW-1185">Reference proteome</keyword>
<keyword evidence="1" id="KW-0472">Membrane</keyword>
<organism evidence="2 3">
    <name type="scientific">Thiohalorhabdus denitrificans</name>
    <dbReference type="NCBI Taxonomy" id="381306"/>
    <lineage>
        <taxon>Bacteria</taxon>
        <taxon>Pseudomonadati</taxon>
        <taxon>Pseudomonadota</taxon>
        <taxon>Gammaproteobacteria</taxon>
        <taxon>Thiohalorhabdales</taxon>
        <taxon>Thiohalorhabdaceae</taxon>
        <taxon>Thiohalorhabdus</taxon>
    </lineage>
</organism>
<proteinExistence type="predicted"/>
<reference evidence="3" key="1">
    <citation type="submission" date="2016-10" db="EMBL/GenBank/DDBJ databases">
        <authorList>
            <person name="Varghese N."/>
        </authorList>
    </citation>
    <scope>NUCLEOTIDE SEQUENCE [LARGE SCALE GENOMIC DNA]</scope>
    <source>
        <strain evidence="3">HL 19</strain>
    </source>
</reference>
<evidence type="ECO:0000256" key="1">
    <source>
        <dbReference type="SAM" id="Phobius"/>
    </source>
</evidence>
<name>A0A1G5C097_9GAMM</name>
<dbReference type="AlphaFoldDB" id="A0A1G5C097"/>
<keyword evidence="1" id="KW-1133">Transmembrane helix</keyword>
<dbReference type="Proteomes" id="UP000183104">
    <property type="component" value="Unassembled WGS sequence"/>
</dbReference>
<gene>
    <name evidence="2" type="ORF">SAMN05661077_0838</name>
</gene>
<feature type="transmembrane region" description="Helical" evidence="1">
    <location>
        <begin position="53"/>
        <end position="77"/>
    </location>
</feature>
<evidence type="ECO:0000313" key="3">
    <source>
        <dbReference type="Proteomes" id="UP000183104"/>
    </source>
</evidence>
<feature type="transmembrane region" description="Helical" evidence="1">
    <location>
        <begin position="89"/>
        <end position="108"/>
    </location>
</feature>
<keyword evidence="1" id="KW-0812">Transmembrane</keyword>
<accession>A0A1G5C097</accession>
<dbReference type="OrthoDB" id="512864at2"/>
<sequence>MSGEVPVAGRLRALSRIPEARLLGLGLPLELLWEVAQFPLYTVWHQASWGYSLFALVHCTFGDLLILLGAFELSALALGSRRWLAEAPLRFLVGAGLFIFLGAAYTVFSEIWNVQVRGNWAYTELMPLLPGLEVGATPFLQWVLIPPVLVGYLRILERAHAQSP</sequence>
<dbReference type="STRING" id="381306.AN478_10975"/>
<dbReference type="RefSeq" id="WP_054966642.1">
    <property type="nucleotide sequence ID" value="NZ_FMUN01000002.1"/>
</dbReference>